<feature type="domain" description="CusB-like beta-barrel" evidence="3">
    <location>
        <begin position="224"/>
        <end position="297"/>
    </location>
</feature>
<sequence>MILGTVFFSCGSSEPDPITPKVQPITESVYASGIIKARDQYEAFTSANGPIQEVYVEEGDTVTVGTPILMIYNEAEKLRRENALLARDFADQQANQTRLRDVELAIELAKSKLHNDSLIWVRTKNLWDKGIGTEVDLEQKELSYKNSKTSYESALLHQSDLKREIAYNSQSAGKSLAISQVMENDYLLRSTLDGVVFSILKEKGEMVTPQTPLAVLGRTGDFFLEMQVDEYDIAKVQLGQKSLVTMDSFRDEVFEGKVTKIYPIMDSKSKTFTVEAEFTKAPPTLFPNLTLEANIITQAKENALIIPRNYVLKDQWVITFEEDTLPVKLGIKTYEYAEILEGITASTQLIMPGK</sequence>
<comment type="caution">
    <text evidence="4">The sequence shown here is derived from an EMBL/GenBank/DDBJ whole genome shotgun (WGS) entry which is preliminary data.</text>
</comment>
<dbReference type="InterPro" id="IPR058792">
    <property type="entry name" value="Beta-barrel_RND_2"/>
</dbReference>
<keyword evidence="2" id="KW-0175">Coiled coil</keyword>
<evidence type="ECO:0000256" key="2">
    <source>
        <dbReference type="ARBA" id="ARBA00023054"/>
    </source>
</evidence>
<evidence type="ECO:0000313" key="5">
    <source>
        <dbReference type="Proteomes" id="UP001500469"/>
    </source>
</evidence>
<evidence type="ECO:0000313" key="4">
    <source>
        <dbReference type="EMBL" id="GAA0878262.1"/>
    </source>
</evidence>
<proteinExistence type="predicted"/>
<dbReference type="EMBL" id="BAAAFI010000004">
    <property type="protein sequence ID" value="GAA0878262.1"/>
    <property type="molecule type" value="Genomic_DNA"/>
</dbReference>
<dbReference type="Proteomes" id="UP001500469">
    <property type="component" value="Unassembled WGS sequence"/>
</dbReference>
<dbReference type="Gene3D" id="2.40.30.170">
    <property type="match status" value="1"/>
</dbReference>
<dbReference type="Pfam" id="PF25954">
    <property type="entry name" value="Beta-barrel_RND_2"/>
    <property type="match status" value="1"/>
</dbReference>
<dbReference type="Gene3D" id="2.40.50.100">
    <property type="match status" value="1"/>
</dbReference>
<name>A0ABN1MXT1_9BACT</name>
<keyword evidence="5" id="KW-1185">Reference proteome</keyword>
<accession>A0ABN1MXT1</accession>
<evidence type="ECO:0000256" key="1">
    <source>
        <dbReference type="ARBA" id="ARBA00004196"/>
    </source>
</evidence>
<protein>
    <recommendedName>
        <fullName evidence="3">CusB-like beta-barrel domain-containing protein</fullName>
    </recommendedName>
</protein>
<dbReference type="InterPro" id="IPR050465">
    <property type="entry name" value="UPF0194_transport"/>
</dbReference>
<dbReference type="PANTHER" id="PTHR32347:SF14">
    <property type="entry name" value="EFFLUX SYSTEM COMPONENT YKNX-RELATED"/>
    <property type="match status" value="1"/>
</dbReference>
<comment type="subcellular location">
    <subcellularLocation>
        <location evidence="1">Cell envelope</location>
    </subcellularLocation>
</comment>
<evidence type="ECO:0000259" key="3">
    <source>
        <dbReference type="Pfam" id="PF25954"/>
    </source>
</evidence>
<organism evidence="4 5">
    <name type="scientific">Algoriphagus jejuensis</name>
    <dbReference type="NCBI Taxonomy" id="419934"/>
    <lineage>
        <taxon>Bacteria</taxon>
        <taxon>Pseudomonadati</taxon>
        <taxon>Bacteroidota</taxon>
        <taxon>Cytophagia</taxon>
        <taxon>Cytophagales</taxon>
        <taxon>Cyclobacteriaceae</taxon>
        <taxon>Algoriphagus</taxon>
    </lineage>
</organism>
<gene>
    <name evidence="4" type="ORF">GCM10009119_12300</name>
</gene>
<dbReference type="PANTHER" id="PTHR32347">
    <property type="entry name" value="EFFLUX SYSTEM COMPONENT YKNX-RELATED"/>
    <property type="match status" value="1"/>
</dbReference>
<reference evidence="4 5" key="1">
    <citation type="journal article" date="2019" name="Int. J. Syst. Evol. Microbiol.">
        <title>The Global Catalogue of Microorganisms (GCM) 10K type strain sequencing project: providing services to taxonomists for standard genome sequencing and annotation.</title>
        <authorList>
            <consortium name="The Broad Institute Genomics Platform"/>
            <consortium name="The Broad Institute Genome Sequencing Center for Infectious Disease"/>
            <person name="Wu L."/>
            <person name="Ma J."/>
        </authorList>
    </citation>
    <scope>NUCLEOTIDE SEQUENCE [LARGE SCALE GENOMIC DNA]</scope>
    <source>
        <strain evidence="4 5">JCM 16112</strain>
    </source>
</reference>
<dbReference type="SUPFAM" id="SSF111369">
    <property type="entry name" value="HlyD-like secretion proteins"/>
    <property type="match status" value="1"/>
</dbReference>